<dbReference type="InterPro" id="IPR015908">
    <property type="entry name" value="Allantoicase_dom"/>
</dbReference>
<evidence type="ECO:0000259" key="3">
    <source>
        <dbReference type="Pfam" id="PF03561"/>
    </source>
</evidence>
<dbReference type="InterPro" id="IPR005164">
    <property type="entry name" value="Allantoicase"/>
</dbReference>
<keyword evidence="2" id="KW-0378">Hydrolase</keyword>
<keyword evidence="5" id="KW-1185">Reference proteome</keyword>
<evidence type="ECO:0000256" key="1">
    <source>
        <dbReference type="ARBA" id="ARBA00009242"/>
    </source>
</evidence>
<accession>A0A2U1CKE1</accession>
<dbReference type="RefSeq" id="WP_116519091.1">
    <property type="nucleotide sequence ID" value="NZ_JACCEX010000004.1"/>
</dbReference>
<feature type="domain" description="Allantoicase" evidence="3">
    <location>
        <begin position="204"/>
        <end position="347"/>
    </location>
</feature>
<dbReference type="NCBIfam" id="TIGR02961">
    <property type="entry name" value="allantoicase"/>
    <property type="match status" value="1"/>
</dbReference>
<dbReference type="Pfam" id="PF03561">
    <property type="entry name" value="Allantoicase"/>
    <property type="match status" value="2"/>
</dbReference>
<dbReference type="Proteomes" id="UP000246145">
    <property type="component" value="Unassembled WGS sequence"/>
</dbReference>
<name>A0A2U1CKE1_9BURK</name>
<dbReference type="PIRSF" id="PIRSF016516">
    <property type="entry name" value="Allantoicase"/>
    <property type="match status" value="1"/>
</dbReference>
<comment type="catalytic activity">
    <reaction evidence="2">
        <text>allantoate + H2O = (S)-ureidoglycolate + urea</text>
        <dbReference type="Rhea" id="RHEA:11016"/>
        <dbReference type="ChEBI" id="CHEBI:15377"/>
        <dbReference type="ChEBI" id="CHEBI:16199"/>
        <dbReference type="ChEBI" id="CHEBI:17536"/>
        <dbReference type="ChEBI" id="CHEBI:57296"/>
        <dbReference type="EC" id="3.5.3.4"/>
    </reaction>
</comment>
<dbReference type="AlphaFoldDB" id="A0A2U1CKE1"/>
<dbReference type="GO" id="GO:0000256">
    <property type="term" value="P:allantoin catabolic process"/>
    <property type="evidence" value="ECO:0007669"/>
    <property type="project" value="UniProtKB-UniRule"/>
</dbReference>
<dbReference type="STRING" id="1231391.GCA_000308195_02290"/>
<dbReference type="SUPFAM" id="SSF49785">
    <property type="entry name" value="Galactose-binding domain-like"/>
    <property type="match status" value="2"/>
</dbReference>
<dbReference type="EMBL" id="QEKO01000004">
    <property type="protein sequence ID" value="PVY61463.1"/>
    <property type="molecule type" value="Genomic_DNA"/>
</dbReference>
<dbReference type="EC" id="3.5.3.4" evidence="2"/>
<dbReference type="HAMAP" id="MF_00813">
    <property type="entry name" value="Allantoicase"/>
    <property type="match status" value="1"/>
</dbReference>
<protein>
    <recommendedName>
        <fullName evidence="2">Probable allantoicase</fullName>
        <ecNumber evidence="2">3.5.3.4</ecNumber>
    </recommendedName>
    <alternativeName>
        <fullName evidence="2">Allantoate amidinohydrolase</fullName>
    </alternativeName>
</protein>
<dbReference type="PANTHER" id="PTHR12045">
    <property type="entry name" value="ALLANTOICASE"/>
    <property type="match status" value="1"/>
</dbReference>
<dbReference type="Gene3D" id="2.60.120.260">
    <property type="entry name" value="Galactose-binding domain-like"/>
    <property type="match status" value="2"/>
</dbReference>
<evidence type="ECO:0000313" key="5">
    <source>
        <dbReference type="Proteomes" id="UP000246145"/>
    </source>
</evidence>
<dbReference type="InterPro" id="IPR008979">
    <property type="entry name" value="Galactose-bd-like_sf"/>
</dbReference>
<organism evidence="4 5">
    <name type="scientific">Pusillimonas noertemannii</name>
    <dbReference type="NCBI Taxonomy" id="305977"/>
    <lineage>
        <taxon>Bacteria</taxon>
        <taxon>Pseudomonadati</taxon>
        <taxon>Pseudomonadota</taxon>
        <taxon>Betaproteobacteria</taxon>
        <taxon>Burkholderiales</taxon>
        <taxon>Alcaligenaceae</taxon>
        <taxon>Pusillimonas</taxon>
    </lineage>
</organism>
<dbReference type="GO" id="GO:0004037">
    <property type="term" value="F:allantoicase activity"/>
    <property type="evidence" value="ECO:0007669"/>
    <property type="project" value="UniProtKB-UniRule"/>
</dbReference>
<evidence type="ECO:0000313" key="4">
    <source>
        <dbReference type="EMBL" id="PVY61463.1"/>
    </source>
</evidence>
<evidence type="ECO:0000256" key="2">
    <source>
        <dbReference type="HAMAP-Rule" id="MF_00813"/>
    </source>
</evidence>
<comment type="caution">
    <text evidence="4">The sequence shown here is derived from an EMBL/GenBank/DDBJ whole genome shotgun (WGS) entry which is preliminary data.</text>
</comment>
<gene>
    <name evidence="2" type="primary">alc</name>
    <name evidence="4" type="ORF">C7440_3016</name>
</gene>
<dbReference type="PANTHER" id="PTHR12045:SF3">
    <property type="entry name" value="INACTIVE ALLANTOICASE-RELATED"/>
    <property type="match status" value="1"/>
</dbReference>
<proteinExistence type="inferred from homology"/>
<comment type="similarity">
    <text evidence="1 2">Belongs to the allantoicase family.</text>
</comment>
<dbReference type="OrthoDB" id="2078334at2"/>
<feature type="domain" description="Allantoicase" evidence="3">
    <location>
        <begin position="36"/>
        <end position="183"/>
    </location>
</feature>
<sequence length="349" mass="38160">MAAPNLPVGTVINAAPVTEPPVFAVRHANLASADFGARVVSCSDDFFGEADRMLQSSESVFIVGKFDDHGKWVDGWETKRRRQGGHDHAVVRLGLPGVVKGLDIDTSHFTGNYPPAASVQACYCAGGADPGADADWVELLPATSLSGGSHHFLPISDERPFTHLRLNIYPDGGVARFRAYGQPLCDWAAKDPDALHEVSALAAGGRIVSYSDAHFGVPFRMVMPGRGVNMGDGWETRRRRDPGYDWCIVELGHAAVVEKIEVDTAHFKGNYPDRVSIQAARVEQGTDQSITTQAMFWPELLGEQKTEMDKQHFYSGDQIRALGPITHVRLNMFPDGGVSRLRIWGRLAR</sequence>
<dbReference type="GO" id="GO:0006144">
    <property type="term" value="P:purine nucleobase metabolic process"/>
    <property type="evidence" value="ECO:0007669"/>
    <property type="project" value="UniProtKB-KW"/>
</dbReference>
<keyword evidence="2" id="KW-0659">Purine metabolism</keyword>
<comment type="pathway">
    <text evidence="2">Nitrogen metabolism; (S)-allantoin degradation; (S)-ureidoglycolate from allantoate (aminidohydrolase route): step 1/1.</text>
</comment>
<reference evidence="4 5" key="1">
    <citation type="submission" date="2018-04" db="EMBL/GenBank/DDBJ databases">
        <title>Genomic Encyclopedia of Type Strains, Phase IV (KMG-IV): sequencing the most valuable type-strain genomes for metagenomic binning, comparative biology and taxonomic classification.</title>
        <authorList>
            <person name="Goeker M."/>
        </authorList>
    </citation>
    <scope>NUCLEOTIDE SEQUENCE [LARGE SCALE GENOMIC DNA]</scope>
    <source>
        <strain evidence="4 5">DSM 10065</strain>
    </source>
</reference>
<dbReference type="UniPathway" id="UPA00395">
    <property type="reaction ID" value="UER00654"/>
</dbReference>